<dbReference type="InterPro" id="IPR026720">
    <property type="entry name" value="CFAP91"/>
</dbReference>
<dbReference type="GO" id="GO:0005930">
    <property type="term" value="C:axoneme"/>
    <property type="evidence" value="ECO:0007669"/>
    <property type="project" value="UniProtKB-SubCell"/>
</dbReference>
<evidence type="ECO:0000256" key="5">
    <source>
        <dbReference type="ARBA" id="ARBA00029468"/>
    </source>
</evidence>
<dbReference type="Pfam" id="PF14738">
    <property type="entry name" value="CFAP91"/>
    <property type="match status" value="1"/>
</dbReference>
<reference evidence="9" key="1">
    <citation type="journal article" date="2015" name="PLoS Genet.">
        <title>Genome Sequence and Transcriptome Analyses of Chrysochromulina tobin: Metabolic Tools for Enhanced Algal Fitness in the Prominent Order Prymnesiales (Haptophyceae).</title>
        <authorList>
            <person name="Hovde B.T."/>
            <person name="Deodato C.R."/>
            <person name="Hunsperger H.M."/>
            <person name="Ryken S.A."/>
            <person name="Yost W."/>
            <person name="Jha R.K."/>
            <person name="Patterson J."/>
            <person name="Monnat R.J. Jr."/>
            <person name="Barlow S.B."/>
            <person name="Starkenburg S.R."/>
            <person name="Cattolico R.A."/>
        </authorList>
    </citation>
    <scope>NUCLEOTIDE SEQUENCE</scope>
    <source>
        <strain evidence="9">CCMP291</strain>
    </source>
</reference>
<dbReference type="PANTHER" id="PTHR22455">
    <property type="entry name" value="CILIA- AND FLAGELLA-ASSOCIATED PROTEIN 91"/>
    <property type="match status" value="1"/>
</dbReference>
<accession>A0A0M0JAT2</accession>
<evidence type="ECO:0000256" key="1">
    <source>
        <dbReference type="ARBA" id="ARBA00004430"/>
    </source>
</evidence>
<comment type="subcellular location">
    <subcellularLocation>
        <location evidence="1">Cytoplasm</location>
        <location evidence="1">Cytoskeleton</location>
        <location evidence="1">Cilium axoneme</location>
    </subcellularLocation>
</comment>
<dbReference type="InterPro" id="IPR032840">
    <property type="entry name" value="CFAP91_dom"/>
</dbReference>
<keyword evidence="9" id="KW-1185">Reference proteome</keyword>
<dbReference type="OrthoDB" id="567787at2759"/>
<dbReference type="AlphaFoldDB" id="A0A0M0JAT2"/>
<comment type="similarity">
    <text evidence="5">Belongs to the CFAP91 family.</text>
</comment>
<evidence type="ECO:0000256" key="6">
    <source>
        <dbReference type="ARBA" id="ARBA00029555"/>
    </source>
</evidence>
<protein>
    <recommendedName>
        <fullName evidence="6">Cilia- and flagella-associated protein 91</fullName>
    </recommendedName>
</protein>
<dbReference type="Proteomes" id="UP000037460">
    <property type="component" value="Unassembled WGS sequence"/>
</dbReference>
<keyword evidence="4" id="KW-0966">Cell projection</keyword>
<feature type="domain" description="CFAP91" evidence="7">
    <location>
        <begin position="102"/>
        <end position="253"/>
    </location>
</feature>
<keyword evidence="3" id="KW-0206">Cytoskeleton</keyword>
<evidence type="ECO:0000256" key="4">
    <source>
        <dbReference type="ARBA" id="ARBA00023273"/>
    </source>
</evidence>
<dbReference type="PANTHER" id="PTHR22455:SF10">
    <property type="entry name" value="CILIA- AND FLAGELLA-ASSOCIATED PROTEIN 91"/>
    <property type="match status" value="1"/>
</dbReference>
<evidence type="ECO:0000313" key="8">
    <source>
        <dbReference type="EMBL" id="KOO23442.1"/>
    </source>
</evidence>
<keyword evidence="2" id="KW-0963">Cytoplasm</keyword>
<organism evidence="8 9">
    <name type="scientific">Chrysochromulina tobinii</name>
    <dbReference type="NCBI Taxonomy" id="1460289"/>
    <lineage>
        <taxon>Eukaryota</taxon>
        <taxon>Haptista</taxon>
        <taxon>Haptophyta</taxon>
        <taxon>Prymnesiophyceae</taxon>
        <taxon>Prymnesiales</taxon>
        <taxon>Chrysochromulinaceae</taxon>
        <taxon>Chrysochromulina</taxon>
    </lineage>
</organism>
<comment type="caution">
    <text evidence="8">The sequence shown here is derived from an EMBL/GenBank/DDBJ whole genome shotgun (WGS) entry which is preliminary data.</text>
</comment>
<evidence type="ECO:0000259" key="7">
    <source>
        <dbReference type="Pfam" id="PF14738"/>
    </source>
</evidence>
<name>A0A0M0JAT2_9EUKA</name>
<evidence type="ECO:0000256" key="2">
    <source>
        <dbReference type="ARBA" id="ARBA00022490"/>
    </source>
</evidence>
<evidence type="ECO:0000256" key="3">
    <source>
        <dbReference type="ARBA" id="ARBA00023212"/>
    </source>
</evidence>
<proteinExistence type="inferred from homology"/>
<evidence type="ECO:0000313" key="9">
    <source>
        <dbReference type="Proteomes" id="UP000037460"/>
    </source>
</evidence>
<sequence>MYRSDSAAGPSTQSMGATQTFGATARAALPPVPLAKLSFAGAPPERIVSGAARYKYFRRPIIPFMNPQPPEVLFAPVEADQGSALEMPQPAPEPLTKDVECQSMYRDSMAQTNPYTPDHVVPTGTNPEVLTLTALTFGAGLPAGLNEVKMIERARAKREFEATLPPMTDEVSLSLRRTMMSEQEMRDWNVREEHIKEVHEEKLGIFDAQLRERMEAREKGWDERIEHMRQIKLTEKDKEISQIQRRRIKALRKLSEARKHVDEKKEARDVISEYAEYGSEVYAPLTRSGLITRDKMAHHYETRPAQLESLEGLQELEASLPSKLLEPTVVTKPAKGKPQGYSERKTFRVFEILQKTDEKLKQAKLARPSDFEEKEELLAAYRDTKPVERPPTPQVMPPEHAEEAERATILLQRLLRGRAIQNLMYEGKLRRLELIRELRIEEQLQKQEQAEDLVDEAEEGLAAVVDAVQAELVGNALDRMSKELRRFTEERRIADIVRIAEHDRRKREAEESGRRVRELQERQRQQLIYEQVMAVHRSSAASFLDDVCGEVISRDAATQAARESDVKESRIDKLVDKLEEKHSSTSAIASELVHNFLLPEVQRLSEKRTSDFEEAKFGNAARRALAAAMDKVSEVLANA</sequence>
<gene>
    <name evidence="8" type="ORF">Ctob_008653</name>
</gene>
<dbReference type="EMBL" id="JWZX01003191">
    <property type="protein sequence ID" value="KOO23442.1"/>
    <property type="molecule type" value="Genomic_DNA"/>
</dbReference>